<reference evidence="2 3" key="1">
    <citation type="submission" date="2023-08" db="EMBL/GenBank/DDBJ databases">
        <title>Black Yeasts Isolated from many extreme environments.</title>
        <authorList>
            <person name="Coleine C."/>
            <person name="Stajich J.E."/>
            <person name="Selbmann L."/>
        </authorList>
    </citation>
    <scope>NUCLEOTIDE SEQUENCE [LARGE SCALE GENOMIC DNA]</scope>
    <source>
        <strain evidence="2 3">CCFEE 536</strain>
    </source>
</reference>
<protein>
    <submittedName>
        <fullName evidence="2">Uncharacterized protein</fullName>
    </submittedName>
</protein>
<organism evidence="2 3">
    <name type="scientific">Cryomyces antarcticus</name>
    <dbReference type="NCBI Taxonomy" id="329879"/>
    <lineage>
        <taxon>Eukaryota</taxon>
        <taxon>Fungi</taxon>
        <taxon>Dikarya</taxon>
        <taxon>Ascomycota</taxon>
        <taxon>Pezizomycotina</taxon>
        <taxon>Dothideomycetes</taxon>
        <taxon>Dothideomycetes incertae sedis</taxon>
        <taxon>Cryomyces</taxon>
    </lineage>
</organism>
<gene>
    <name evidence="2" type="ORF">LTR16_010162</name>
</gene>
<feature type="non-terminal residue" evidence="2">
    <location>
        <position position="72"/>
    </location>
</feature>
<evidence type="ECO:0000256" key="1">
    <source>
        <dbReference type="SAM" id="MobiDB-lite"/>
    </source>
</evidence>
<feature type="compositionally biased region" description="Polar residues" evidence="1">
    <location>
        <begin position="28"/>
        <end position="40"/>
    </location>
</feature>
<feature type="region of interest" description="Disordered" evidence="1">
    <location>
        <begin position="1"/>
        <end position="42"/>
    </location>
</feature>
<accession>A0ABR0LT67</accession>
<evidence type="ECO:0000313" key="3">
    <source>
        <dbReference type="Proteomes" id="UP001357485"/>
    </source>
</evidence>
<name>A0ABR0LT67_9PEZI</name>
<sequence>GALPPSCRHERLRSTSDPLGAQGAHRSAGQQRSISRTSQGGEFWPRGFCGHDAAREVEEVRSVAWWWTCTKT</sequence>
<dbReference type="EMBL" id="JAVRRA010011028">
    <property type="protein sequence ID" value="KAK5240790.1"/>
    <property type="molecule type" value="Genomic_DNA"/>
</dbReference>
<comment type="caution">
    <text evidence="2">The sequence shown here is derived from an EMBL/GenBank/DDBJ whole genome shotgun (WGS) entry which is preliminary data.</text>
</comment>
<evidence type="ECO:0000313" key="2">
    <source>
        <dbReference type="EMBL" id="KAK5240790.1"/>
    </source>
</evidence>
<proteinExistence type="predicted"/>
<feature type="non-terminal residue" evidence="2">
    <location>
        <position position="1"/>
    </location>
</feature>
<keyword evidence="3" id="KW-1185">Reference proteome</keyword>
<dbReference type="Proteomes" id="UP001357485">
    <property type="component" value="Unassembled WGS sequence"/>
</dbReference>